<organism evidence="5 6">
    <name type="scientific">Megalops atlanticus</name>
    <name type="common">Tarpon</name>
    <name type="synonym">Clupea gigantea</name>
    <dbReference type="NCBI Taxonomy" id="7932"/>
    <lineage>
        <taxon>Eukaryota</taxon>
        <taxon>Metazoa</taxon>
        <taxon>Chordata</taxon>
        <taxon>Craniata</taxon>
        <taxon>Vertebrata</taxon>
        <taxon>Euteleostomi</taxon>
        <taxon>Actinopterygii</taxon>
        <taxon>Neopterygii</taxon>
        <taxon>Teleostei</taxon>
        <taxon>Elopiformes</taxon>
        <taxon>Megalopidae</taxon>
        <taxon>Megalops</taxon>
    </lineage>
</organism>
<proteinExistence type="predicted"/>
<feature type="compositionally biased region" description="Polar residues" evidence="3">
    <location>
        <begin position="957"/>
        <end position="966"/>
    </location>
</feature>
<feature type="compositionally biased region" description="Low complexity" evidence="3">
    <location>
        <begin position="407"/>
        <end position="416"/>
    </location>
</feature>
<evidence type="ECO:0000259" key="4">
    <source>
        <dbReference type="Pfam" id="PF15735"/>
    </source>
</evidence>
<feature type="region of interest" description="Disordered" evidence="3">
    <location>
        <begin position="465"/>
        <end position="495"/>
    </location>
</feature>
<dbReference type="Pfam" id="PF15735">
    <property type="entry name" value="DUF4683"/>
    <property type="match status" value="2"/>
</dbReference>
<keyword evidence="6" id="KW-1185">Reference proteome</keyword>
<feature type="compositionally biased region" description="Basic and acidic residues" evidence="3">
    <location>
        <begin position="209"/>
        <end position="222"/>
    </location>
</feature>
<dbReference type="Proteomes" id="UP001046870">
    <property type="component" value="Chromosome 14"/>
</dbReference>
<evidence type="ECO:0000313" key="5">
    <source>
        <dbReference type="EMBL" id="KAG7464924.1"/>
    </source>
</evidence>
<dbReference type="InterPro" id="IPR042794">
    <property type="entry name" value="Nexmif"/>
</dbReference>
<dbReference type="GO" id="GO:0005634">
    <property type="term" value="C:nucleus"/>
    <property type="evidence" value="ECO:0007669"/>
    <property type="project" value="UniProtKB-SubCell"/>
</dbReference>
<gene>
    <name evidence="5" type="ORF">MATL_G00170790</name>
</gene>
<dbReference type="GO" id="GO:0033629">
    <property type="term" value="P:negative regulation of cell adhesion mediated by integrin"/>
    <property type="evidence" value="ECO:0007669"/>
    <property type="project" value="TreeGrafter"/>
</dbReference>
<dbReference type="GO" id="GO:0001953">
    <property type="term" value="P:negative regulation of cell-matrix adhesion"/>
    <property type="evidence" value="ECO:0007669"/>
    <property type="project" value="TreeGrafter"/>
</dbReference>
<feature type="domain" description="DUF4683" evidence="4">
    <location>
        <begin position="281"/>
        <end position="373"/>
    </location>
</feature>
<dbReference type="PANTHER" id="PTHR46946">
    <property type="entry name" value="NEURITE EXTENSION AND MIGRATION FACTOR"/>
    <property type="match status" value="1"/>
</dbReference>
<feature type="region of interest" description="Disordered" evidence="3">
    <location>
        <begin position="398"/>
        <end position="417"/>
    </location>
</feature>
<dbReference type="GO" id="GO:2000048">
    <property type="term" value="P:negative regulation of cell-cell adhesion mediated by cadherin"/>
    <property type="evidence" value="ECO:0007669"/>
    <property type="project" value="TreeGrafter"/>
</dbReference>
<dbReference type="InterPro" id="IPR032757">
    <property type="entry name" value="DUF4683"/>
</dbReference>
<reference evidence="5" key="1">
    <citation type="submission" date="2021-01" db="EMBL/GenBank/DDBJ databases">
        <authorList>
            <person name="Zahm M."/>
            <person name="Roques C."/>
            <person name="Cabau C."/>
            <person name="Klopp C."/>
            <person name="Donnadieu C."/>
            <person name="Jouanno E."/>
            <person name="Lampietro C."/>
            <person name="Louis A."/>
            <person name="Herpin A."/>
            <person name="Echchiki A."/>
            <person name="Berthelot C."/>
            <person name="Parey E."/>
            <person name="Roest-Crollius H."/>
            <person name="Braasch I."/>
            <person name="Postlethwait J."/>
            <person name="Bobe J."/>
            <person name="Montfort J."/>
            <person name="Bouchez O."/>
            <person name="Begum T."/>
            <person name="Mejri S."/>
            <person name="Adams A."/>
            <person name="Chen W.-J."/>
            <person name="Guiguen Y."/>
        </authorList>
    </citation>
    <scope>NUCLEOTIDE SEQUENCE</scope>
    <source>
        <strain evidence="5">YG-15Mar2019-1</strain>
        <tissue evidence="5">Brain</tissue>
    </source>
</reference>
<name>A0A9D3PQZ2_MEGAT</name>
<feature type="compositionally biased region" description="Basic and acidic residues" evidence="3">
    <location>
        <begin position="1198"/>
        <end position="1214"/>
    </location>
</feature>
<protein>
    <recommendedName>
        <fullName evidence="4">DUF4683 domain-containing protein</fullName>
    </recommendedName>
</protein>
<feature type="compositionally biased region" description="Basic and acidic residues" evidence="3">
    <location>
        <begin position="83"/>
        <end position="92"/>
    </location>
</feature>
<evidence type="ECO:0000256" key="2">
    <source>
        <dbReference type="ARBA" id="ARBA00023242"/>
    </source>
</evidence>
<dbReference type="PANTHER" id="PTHR46946:SF1">
    <property type="entry name" value="NEURITE EXTENSION AND MIGRATION FACTOR"/>
    <property type="match status" value="1"/>
</dbReference>
<dbReference type="AlphaFoldDB" id="A0A9D3PQZ2"/>
<feature type="domain" description="DUF4683" evidence="4">
    <location>
        <begin position="387"/>
        <end position="558"/>
    </location>
</feature>
<feature type="region of interest" description="Disordered" evidence="3">
    <location>
        <begin position="932"/>
        <end position="1021"/>
    </location>
</feature>
<sequence length="1226" mass="134013">MDVLQEPNLAVQALNTTRINGVDESGSHDQGGHLKPCAAADAAVPFPSSAAAASAHRGGQRAALTSKEPCVLSPPSPLSLTEASEHATDESSTHAIALTSCVTKGVSPWSLPEDCDKAPFTMMEPGAVSALTEDCLMQQSRTCLGCFIETKDAADPEPGLGLKMGEMNQDYDACSIPDMGMQCMSSGDTSQYGDQLLSDQLLSFPVHKPTAEEKRDVEKSDSDSEDPASKNLYEGLLLDKCNGEEALLTNPGQDWGYFESFISESKMELLDLCSKNELSVNLFSEEDVDNYMFDDDDDDSTLSSDVCSLKIRYESFQDNMREKTNALQEDAQFNFFPSVLVSCAKKDGSVIKKDADSLQLKEDEIRLLESENKNGSPAGETPDVSPKRHYIFDFNNSTEDSGEFSDDSSSTGSSFDTLREAKGRNNFLSRENSCSSSQLNYGLRAKRKVRYSEDYLYDVDSIESERNAEKREKQPAGPKKEEDDDWCPKKRRKSSRKEPPVIIKYIIINRFKGEKHMLVKLGKIDPTITTVSLNRDALNKYEKLAPLKDFWEKRRQEQEERRRLAAATCSPDKSTPSVNVATSVPVIPGGYLQTLLDASDSSGSAGIPFFPQQASSPYRLGLGQEEKQFTSLQLAQSCVLSPPSESELQQSPQNSSGQTEPNFTHMWHSQLGPGQPPFAPDIPETPIMPNSFSGSMPVPMADSLSVSGYSQLNLDSDRLLYEKNYLPEQPLQPNADYQACQVPCGEGHLQFQRGTLNTDNGRLISFDSVGSLSATSSNYSSLSLKSCEKDSEDDMSDNFLAHCSPKLVIQQSIDAITPLRESTDLLDISNFTPDKFRHSSLSEMSPPDTPNLSPQVLGPEMKGVGIGKDFQEVCDMALSGSTEMKWPCNMVLQQEHQAAAFPVNSHHFQFHTFNDEDGVGLAEKNIGMDNIDEQTGQIEGGPKGQRSKKKTTSKQQNSGPGSTSEQKGTKKTKAPKGAKAEKGKIPRQNSRSSKKIKAMLDGKAGKGQSGAQKFRDNMIPPGQLMKDNICMPGGGLMGVSGDWPSLKEPSTGWSESNNLLDDDQREFEEPSNILSNIASGMAEVQRFMMASIEPLWGPASGVCQPPESNSLKLKTLKILAGTSADLKKKGAMSPGATKGRKSMGKGGKNQAKLNASHPFFPPLALGCNVFDKPNLCSPTINGPAHKKMYRHKTSAKFPRVESVKGKRAERDPSKDLALMASFEKLR</sequence>
<comment type="subcellular location">
    <subcellularLocation>
        <location evidence="1">Nucleus</location>
    </subcellularLocation>
</comment>
<feature type="region of interest" description="Disordered" evidence="3">
    <location>
        <begin position="640"/>
        <end position="688"/>
    </location>
</feature>
<feature type="compositionally biased region" description="Basic and acidic residues" evidence="3">
    <location>
        <begin position="465"/>
        <end position="481"/>
    </location>
</feature>
<accession>A0A9D3PQZ2</accession>
<feature type="region of interest" description="Disordered" evidence="3">
    <location>
        <begin position="1128"/>
        <end position="1149"/>
    </location>
</feature>
<evidence type="ECO:0000313" key="6">
    <source>
        <dbReference type="Proteomes" id="UP001046870"/>
    </source>
</evidence>
<evidence type="ECO:0000256" key="1">
    <source>
        <dbReference type="ARBA" id="ARBA00004123"/>
    </source>
</evidence>
<dbReference type="GO" id="GO:2001223">
    <property type="term" value="P:negative regulation of neuron migration"/>
    <property type="evidence" value="ECO:0007669"/>
    <property type="project" value="TreeGrafter"/>
</dbReference>
<dbReference type="EMBL" id="JAFDVH010000014">
    <property type="protein sequence ID" value="KAG7464924.1"/>
    <property type="molecule type" value="Genomic_DNA"/>
</dbReference>
<comment type="caution">
    <text evidence="5">The sequence shown here is derived from an EMBL/GenBank/DDBJ whole genome shotgun (WGS) entry which is preliminary data.</text>
</comment>
<feature type="compositionally biased region" description="Low complexity" evidence="3">
    <location>
        <begin position="640"/>
        <end position="656"/>
    </location>
</feature>
<feature type="region of interest" description="Disordered" evidence="3">
    <location>
        <begin position="209"/>
        <end position="229"/>
    </location>
</feature>
<feature type="region of interest" description="Disordered" evidence="3">
    <location>
        <begin position="1189"/>
        <end position="1215"/>
    </location>
</feature>
<feature type="region of interest" description="Disordered" evidence="3">
    <location>
        <begin position="368"/>
        <end position="388"/>
    </location>
</feature>
<keyword evidence="2" id="KW-0539">Nucleus</keyword>
<dbReference type="OrthoDB" id="9878678at2759"/>
<evidence type="ECO:0000256" key="3">
    <source>
        <dbReference type="SAM" id="MobiDB-lite"/>
    </source>
</evidence>
<feature type="region of interest" description="Disordered" evidence="3">
    <location>
        <begin position="64"/>
        <end position="92"/>
    </location>
</feature>